<dbReference type="EMBL" id="OOIL02000657">
    <property type="protein sequence ID" value="VFQ67857.1"/>
    <property type="molecule type" value="Genomic_DNA"/>
</dbReference>
<name>A0A484KX96_9ASTE</name>
<dbReference type="InterPro" id="IPR036397">
    <property type="entry name" value="RNaseH_sf"/>
</dbReference>
<evidence type="ECO:0000313" key="3">
    <source>
        <dbReference type="EMBL" id="VFQ67857.1"/>
    </source>
</evidence>
<feature type="region of interest" description="Disordered" evidence="1">
    <location>
        <begin position="81"/>
        <end position="239"/>
    </location>
</feature>
<accession>A0A484KX96</accession>
<dbReference type="Proteomes" id="UP000595140">
    <property type="component" value="Unassembled WGS sequence"/>
</dbReference>
<dbReference type="SUPFAM" id="SSF53098">
    <property type="entry name" value="Ribonuclease H-like"/>
    <property type="match status" value="1"/>
</dbReference>
<feature type="compositionally biased region" description="Low complexity" evidence="1">
    <location>
        <begin position="129"/>
        <end position="157"/>
    </location>
</feature>
<dbReference type="InterPro" id="IPR053151">
    <property type="entry name" value="RNase_H-like"/>
</dbReference>
<sequence length="851" mass="96274">MAIANIFGKTIKLDSTTENFSRTSVARFCVEMNLSSLPQNSFYVKNGDTPLLLQAEFENLHDFCKICKGINRHSASCKHFSPPMAKIPMPNSNQTSSPSQQSHHSDTSSKKLQTNPSKQLPPKKPTVPTPSTKPQANRPVSTNNNNRTNTTSTPNSTALSVPTSHVPSSDNLSPIPVSTSHTQSPIHEPSNQTSNHNQPTPPSVPPFAQSPTPIQIPAQPPSNQSLSLIPNPLPNTPPSLPADQELFENNFQEEIFNNLFPIFAQDSLILESSSSYTQLGHLLFTSKALQTKLHISTIYDNWEPYRGGGMRGLMDKLVNLRKVIQAWNKSTFGNILKNRTKMEDILKLAEEAYNDNPTHDSNTRMQQARSDLNNCLAIEYSYWKQKSNLKWVKEGDLNTKFFQAFVKNKRNFQRIQKIKNTDNNWLTEWDDIASEATSFSNTLFRHEEADLCPEILDNIPLTLNHNDNLFLCSLPTMEEVKTAIWDLCPDSSPGPDGFIGHFFREKKTKKLFSEISKLLSKKLTLQSNLRKRKQNLTKKQIPKISFFQWRLHQKLLPFPAHLRKFGITSLPSICHLCKRDSATTRLSQATHGVRAYLHKWWTEYHNQTLEGWLKGIIPGIISHQIWKERNRRIHENSSKESGRLLQDCIAQVQEWVLGRAPSKLKYFDAWRLPPELMLSQQRNPSLRVHRWTNTSDNGLHLSTDVAINQNYGVASAVLRRGNGTFIAAGTWKIEETSALQGEAKALAIGIQWAAHFGRYIWANTDCKSLAKSISSRKNPGVNHELWTTLLHAFSHSGQKISYIPREGNMGAHHLAKWAIQHNLFTPCISFLIAPPHVQGAITADVMLPFFR</sequence>
<feature type="compositionally biased region" description="Low complexity" evidence="1">
    <location>
        <begin position="221"/>
        <end position="230"/>
    </location>
</feature>
<keyword evidence="4" id="KW-1185">Reference proteome</keyword>
<dbReference type="InterPro" id="IPR002156">
    <property type="entry name" value="RNaseH_domain"/>
</dbReference>
<dbReference type="InterPro" id="IPR012337">
    <property type="entry name" value="RNaseH-like_sf"/>
</dbReference>
<feature type="compositionally biased region" description="Low complexity" evidence="1">
    <location>
        <begin position="90"/>
        <end position="102"/>
    </location>
</feature>
<dbReference type="CDD" id="cd06222">
    <property type="entry name" value="RNase_H_like"/>
    <property type="match status" value="1"/>
</dbReference>
<dbReference type="PANTHER" id="PTHR47723:SF19">
    <property type="entry name" value="POLYNUCLEOTIDYL TRANSFERASE, RIBONUCLEASE H-LIKE SUPERFAMILY PROTEIN"/>
    <property type="match status" value="1"/>
</dbReference>
<evidence type="ECO:0000256" key="1">
    <source>
        <dbReference type="SAM" id="MobiDB-lite"/>
    </source>
</evidence>
<organism evidence="3 4">
    <name type="scientific">Cuscuta campestris</name>
    <dbReference type="NCBI Taxonomy" id="132261"/>
    <lineage>
        <taxon>Eukaryota</taxon>
        <taxon>Viridiplantae</taxon>
        <taxon>Streptophyta</taxon>
        <taxon>Embryophyta</taxon>
        <taxon>Tracheophyta</taxon>
        <taxon>Spermatophyta</taxon>
        <taxon>Magnoliopsida</taxon>
        <taxon>eudicotyledons</taxon>
        <taxon>Gunneridae</taxon>
        <taxon>Pentapetalae</taxon>
        <taxon>asterids</taxon>
        <taxon>lamiids</taxon>
        <taxon>Solanales</taxon>
        <taxon>Convolvulaceae</taxon>
        <taxon>Cuscuteae</taxon>
        <taxon>Cuscuta</taxon>
        <taxon>Cuscuta subgen. Grammica</taxon>
        <taxon>Cuscuta sect. Cleistogrammica</taxon>
    </lineage>
</organism>
<dbReference type="GO" id="GO:0003676">
    <property type="term" value="F:nucleic acid binding"/>
    <property type="evidence" value="ECO:0007669"/>
    <property type="project" value="InterPro"/>
</dbReference>
<dbReference type="OrthoDB" id="1113032at2759"/>
<dbReference type="PANTHER" id="PTHR47723">
    <property type="entry name" value="OS05G0353850 PROTEIN"/>
    <property type="match status" value="1"/>
</dbReference>
<proteinExistence type="predicted"/>
<dbReference type="Gene3D" id="3.30.420.10">
    <property type="entry name" value="Ribonuclease H-like superfamily/Ribonuclease H"/>
    <property type="match status" value="1"/>
</dbReference>
<evidence type="ECO:0000259" key="2">
    <source>
        <dbReference type="Pfam" id="PF13456"/>
    </source>
</evidence>
<reference evidence="3 4" key="1">
    <citation type="submission" date="2018-04" db="EMBL/GenBank/DDBJ databases">
        <authorList>
            <person name="Vogel A."/>
        </authorList>
    </citation>
    <scope>NUCLEOTIDE SEQUENCE [LARGE SCALE GENOMIC DNA]</scope>
</reference>
<dbReference type="GO" id="GO:0004523">
    <property type="term" value="F:RNA-DNA hybrid ribonuclease activity"/>
    <property type="evidence" value="ECO:0007669"/>
    <property type="project" value="InterPro"/>
</dbReference>
<protein>
    <recommendedName>
        <fullName evidence="2">RNase H type-1 domain-containing protein</fullName>
    </recommendedName>
</protein>
<evidence type="ECO:0000313" key="4">
    <source>
        <dbReference type="Proteomes" id="UP000595140"/>
    </source>
</evidence>
<gene>
    <name evidence="3" type="ORF">CCAM_LOCUS9633</name>
</gene>
<feature type="domain" description="RNase H type-1" evidence="2">
    <location>
        <begin position="708"/>
        <end position="818"/>
    </location>
</feature>
<dbReference type="AlphaFoldDB" id="A0A484KX96"/>
<dbReference type="InterPro" id="IPR044730">
    <property type="entry name" value="RNase_H-like_dom_plant"/>
</dbReference>
<dbReference type="Pfam" id="PF13456">
    <property type="entry name" value="RVT_3"/>
    <property type="match status" value="1"/>
</dbReference>
<feature type="compositionally biased region" description="Polar residues" evidence="1">
    <location>
        <begin position="158"/>
        <end position="198"/>
    </location>
</feature>